<dbReference type="OrthoDB" id="9808025at2"/>
<dbReference type="InterPro" id="IPR007221">
    <property type="entry name" value="MreC"/>
</dbReference>
<dbReference type="EMBL" id="RIZI01000134">
    <property type="protein sequence ID" value="RNF67572.1"/>
    <property type="molecule type" value="Genomic_DNA"/>
</dbReference>
<dbReference type="Pfam" id="PF04085">
    <property type="entry name" value="MreC"/>
    <property type="match status" value="1"/>
</dbReference>
<dbReference type="Gene3D" id="2.40.10.350">
    <property type="entry name" value="Rod shape-determining protein MreC, domain 2"/>
    <property type="match status" value="1"/>
</dbReference>
<evidence type="ECO:0000256" key="3">
    <source>
        <dbReference type="ARBA" id="ARBA00022960"/>
    </source>
</evidence>
<dbReference type="InterPro" id="IPR055342">
    <property type="entry name" value="MreC_beta-barrel_core"/>
</dbReference>
<comment type="function">
    <text evidence="5">Involved in formation and maintenance of cell shape.</text>
</comment>
<dbReference type="GO" id="GO:0008360">
    <property type="term" value="P:regulation of cell shape"/>
    <property type="evidence" value="ECO:0007669"/>
    <property type="project" value="UniProtKB-KW"/>
</dbReference>
<evidence type="ECO:0000256" key="4">
    <source>
        <dbReference type="ARBA" id="ARBA00032089"/>
    </source>
</evidence>
<dbReference type="PIRSF" id="PIRSF038471">
    <property type="entry name" value="MreC"/>
    <property type="match status" value="1"/>
</dbReference>
<dbReference type="PANTHER" id="PTHR34138">
    <property type="entry name" value="CELL SHAPE-DETERMINING PROTEIN MREC"/>
    <property type="match status" value="1"/>
</dbReference>
<proteinExistence type="inferred from homology"/>
<dbReference type="InterPro" id="IPR042177">
    <property type="entry name" value="Cell/Rod_1"/>
</dbReference>
<feature type="domain" description="Rod shape-determining protein MreC beta-barrel core" evidence="6">
    <location>
        <begin position="121"/>
        <end position="268"/>
    </location>
</feature>
<dbReference type="Gene3D" id="2.40.10.340">
    <property type="entry name" value="Rod shape-determining protein MreC, domain 1"/>
    <property type="match status" value="1"/>
</dbReference>
<keyword evidence="3 5" id="KW-0133">Cell shape</keyword>
<reference evidence="7" key="1">
    <citation type="submission" date="2018-10" db="EMBL/GenBank/DDBJ databases">
        <title>Acidithiobacillus sulfuriphilus sp. nov.: an extremely acidophilic sulfur-oxidizing chemolithotroph isolated from a neutral pH environment.</title>
        <authorList>
            <person name="Falagan C."/>
            <person name="Moya-Beltran A."/>
            <person name="Quatrini R."/>
            <person name="Johnson D.B."/>
        </authorList>
    </citation>
    <scope>NUCLEOTIDE SEQUENCE [LARGE SCALE GENOMIC DNA]</scope>
    <source>
        <strain evidence="7">CJ-2</strain>
    </source>
</reference>
<gene>
    <name evidence="7" type="primary">mreC</name>
    <name evidence="7" type="ORF">EC580_04095</name>
</gene>
<dbReference type="PANTHER" id="PTHR34138:SF1">
    <property type="entry name" value="CELL SHAPE-DETERMINING PROTEIN MREC"/>
    <property type="match status" value="1"/>
</dbReference>
<dbReference type="AlphaFoldDB" id="A0A3M8RI17"/>
<comment type="similarity">
    <text evidence="1 5">Belongs to the MreC family.</text>
</comment>
<sequence length="280" mass="30021">MPSLFFPRRLPQTVRLLALALFSVLLSVFTQGQGDLRSMALDAALPVQWFNGRTAALWDEVWRNLHSRAALEAENARLRQALAAAQPLLLDRDILHSENRQLLALLDSFPQAPGRVMAARVIAENFTAGNQIITVDHGQNDGVFNGQAVLAAGGLAGQVVAVGTMTSQIALLSDLDSSVPAQSAENDQPLLVSGTGNPRELQIPFQARNTPLRAGERLVTSGLGGRYPPGLPIGTIQSIRRNGTQAFADIQVRPAVALGRLNTVLLLWPQEGQPQAAKSP</sequence>
<evidence type="ECO:0000256" key="1">
    <source>
        <dbReference type="ARBA" id="ARBA00009369"/>
    </source>
</evidence>
<evidence type="ECO:0000256" key="2">
    <source>
        <dbReference type="ARBA" id="ARBA00013855"/>
    </source>
</evidence>
<comment type="caution">
    <text evidence="7">The sequence shown here is derived from an EMBL/GenBank/DDBJ whole genome shotgun (WGS) entry which is preliminary data.</text>
</comment>
<organism evidence="7">
    <name type="scientific">Acidithiobacillus sulfuriphilus</name>
    <dbReference type="NCBI Taxonomy" id="1867749"/>
    <lineage>
        <taxon>Bacteria</taxon>
        <taxon>Pseudomonadati</taxon>
        <taxon>Pseudomonadota</taxon>
        <taxon>Acidithiobacillia</taxon>
        <taxon>Acidithiobacillales</taxon>
        <taxon>Acidithiobacillaceae</taxon>
        <taxon>Acidithiobacillus</taxon>
    </lineage>
</organism>
<evidence type="ECO:0000256" key="5">
    <source>
        <dbReference type="PIRNR" id="PIRNR038471"/>
    </source>
</evidence>
<accession>A0A3M8RI17</accession>
<dbReference type="InterPro" id="IPR042175">
    <property type="entry name" value="Cell/Rod_MreC_2"/>
</dbReference>
<dbReference type="NCBIfam" id="TIGR00219">
    <property type="entry name" value="mreC"/>
    <property type="match status" value="1"/>
</dbReference>
<protein>
    <recommendedName>
        <fullName evidence="2 5">Cell shape-determining protein MreC</fullName>
    </recommendedName>
    <alternativeName>
        <fullName evidence="4 5">Cell shape protein MreC</fullName>
    </alternativeName>
</protein>
<evidence type="ECO:0000259" key="6">
    <source>
        <dbReference type="Pfam" id="PF04085"/>
    </source>
</evidence>
<evidence type="ECO:0000313" key="7">
    <source>
        <dbReference type="EMBL" id="RNF67572.1"/>
    </source>
</evidence>
<dbReference type="GO" id="GO:0005886">
    <property type="term" value="C:plasma membrane"/>
    <property type="evidence" value="ECO:0007669"/>
    <property type="project" value="TreeGrafter"/>
</dbReference>
<dbReference type="RefSeq" id="WP_123102444.1">
    <property type="nucleotide sequence ID" value="NZ_CP127527.1"/>
</dbReference>
<name>A0A3M8RI17_9PROT</name>